<dbReference type="EMBL" id="JAHSTS010000002">
    <property type="protein sequence ID" value="MBV4459260.1"/>
    <property type="molecule type" value="Genomic_DNA"/>
</dbReference>
<name>A0ABS6PFL0_9PSED</name>
<dbReference type="Proteomes" id="UP000765224">
    <property type="component" value="Unassembled WGS sequence"/>
</dbReference>
<organism evidence="1 2">
    <name type="scientific">Pseudomonas ekonensis</name>
    <dbReference type="NCBI Taxonomy" id="2842353"/>
    <lineage>
        <taxon>Bacteria</taxon>
        <taxon>Pseudomonadati</taxon>
        <taxon>Pseudomonadota</taxon>
        <taxon>Gammaproteobacteria</taxon>
        <taxon>Pseudomonadales</taxon>
        <taxon>Pseudomonadaceae</taxon>
        <taxon>Pseudomonas</taxon>
    </lineage>
</organism>
<accession>A0ABS6PFL0</accession>
<gene>
    <name evidence="1" type="ORF">KVG96_15000</name>
</gene>
<dbReference type="RefSeq" id="WP_217892841.1">
    <property type="nucleotide sequence ID" value="NZ_JAHSTS010000002.1"/>
</dbReference>
<protein>
    <submittedName>
        <fullName evidence="1">Uncharacterized protein</fullName>
    </submittedName>
</protein>
<evidence type="ECO:0000313" key="1">
    <source>
        <dbReference type="EMBL" id="MBV4459260.1"/>
    </source>
</evidence>
<evidence type="ECO:0000313" key="2">
    <source>
        <dbReference type="Proteomes" id="UP000765224"/>
    </source>
</evidence>
<comment type="caution">
    <text evidence="1">The sequence shown here is derived from an EMBL/GenBank/DDBJ whole genome shotgun (WGS) entry which is preliminary data.</text>
</comment>
<reference evidence="1 2" key="1">
    <citation type="submission" date="2021-06" db="EMBL/GenBank/DDBJ databases">
        <title>Updating the genus Pseudomonas: Description of 43 new species and partition of the Pseudomonas putida group.</title>
        <authorList>
            <person name="Girard L."/>
            <person name="Lood C."/>
            <person name="Vandamme P."/>
            <person name="Rokni-Zadeh H."/>
            <person name="Van Noort V."/>
            <person name="Hofte M."/>
            <person name="Lavigne R."/>
            <person name="De Mot R."/>
        </authorList>
    </citation>
    <scope>NUCLEOTIDE SEQUENCE [LARGE SCALE GENOMIC DNA]</scope>
    <source>
        <strain evidence="1 2">COR58</strain>
    </source>
</reference>
<keyword evidence="2" id="KW-1185">Reference proteome</keyword>
<proteinExistence type="predicted"/>
<sequence length="90" mass="9861">MTSISSLARLDYGLETPSGHVIKSVECRVGLESVADDPYRFALCVSAPLPQGLEQASTVDVRVQGRRLQGTVLRVEHLDDARLKLEVEPD</sequence>